<evidence type="ECO:0000313" key="2">
    <source>
        <dbReference type="Proteomes" id="UP000887013"/>
    </source>
</evidence>
<dbReference type="OrthoDB" id="10372170at2759"/>
<name>A0A8X6TRC5_NEPPI</name>
<dbReference type="AlphaFoldDB" id="A0A8X6TRC5"/>
<comment type="caution">
    <text evidence="1">The sequence shown here is derived from an EMBL/GenBank/DDBJ whole genome shotgun (WGS) entry which is preliminary data.</text>
</comment>
<proteinExistence type="predicted"/>
<dbReference type="Proteomes" id="UP000887013">
    <property type="component" value="Unassembled WGS sequence"/>
</dbReference>
<keyword evidence="2" id="KW-1185">Reference proteome</keyword>
<protein>
    <submittedName>
        <fullName evidence="1">Uncharacterized protein</fullName>
    </submittedName>
</protein>
<organism evidence="1 2">
    <name type="scientific">Nephila pilipes</name>
    <name type="common">Giant wood spider</name>
    <name type="synonym">Nephila maculata</name>
    <dbReference type="NCBI Taxonomy" id="299642"/>
    <lineage>
        <taxon>Eukaryota</taxon>
        <taxon>Metazoa</taxon>
        <taxon>Ecdysozoa</taxon>
        <taxon>Arthropoda</taxon>
        <taxon>Chelicerata</taxon>
        <taxon>Arachnida</taxon>
        <taxon>Araneae</taxon>
        <taxon>Araneomorphae</taxon>
        <taxon>Entelegynae</taxon>
        <taxon>Araneoidea</taxon>
        <taxon>Nephilidae</taxon>
        <taxon>Nephila</taxon>
    </lineage>
</organism>
<dbReference type="EMBL" id="BMAW01063983">
    <property type="protein sequence ID" value="GFT42765.1"/>
    <property type="molecule type" value="Genomic_DNA"/>
</dbReference>
<evidence type="ECO:0000313" key="1">
    <source>
        <dbReference type="EMBL" id="GFT42765.1"/>
    </source>
</evidence>
<reference evidence="1" key="1">
    <citation type="submission" date="2020-08" db="EMBL/GenBank/DDBJ databases">
        <title>Multicomponent nature underlies the extraordinary mechanical properties of spider dragline silk.</title>
        <authorList>
            <person name="Kono N."/>
            <person name="Nakamura H."/>
            <person name="Mori M."/>
            <person name="Yoshida Y."/>
            <person name="Ohtoshi R."/>
            <person name="Malay A.D."/>
            <person name="Moran D.A.P."/>
            <person name="Tomita M."/>
            <person name="Numata K."/>
            <person name="Arakawa K."/>
        </authorList>
    </citation>
    <scope>NUCLEOTIDE SEQUENCE</scope>
</reference>
<gene>
    <name evidence="1" type="ORF">NPIL_329631</name>
</gene>
<accession>A0A8X6TRC5</accession>
<sequence>MPSATVEGICQTERPKCFRSKGPAVWLELRIYSPTIKTVVSLIRSNHSDEKHLPLKFEVRLDPNEDYPSLTDAEIEALVTKGDAAVEDIAM</sequence>